<dbReference type="InterPro" id="IPR036849">
    <property type="entry name" value="Enolase-like_C_sf"/>
</dbReference>
<dbReference type="Gene3D" id="3.20.20.120">
    <property type="entry name" value="Enolase-like C-terminal domain"/>
    <property type="match status" value="1"/>
</dbReference>
<dbReference type="InterPro" id="IPR029065">
    <property type="entry name" value="Enolase_C-like"/>
</dbReference>
<evidence type="ECO:0000313" key="3">
    <source>
        <dbReference type="EMBL" id="HDQ88753.1"/>
    </source>
</evidence>
<dbReference type="SUPFAM" id="SSF54826">
    <property type="entry name" value="Enolase N-terminal domain-like"/>
    <property type="match status" value="1"/>
</dbReference>
<proteinExistence type="predicted"/>
<protein>
    <recommendedName>
        <fullName evidence="2">Mandelate racemase/muconate lactonizing enzyme C-terminal domain-containing protein</fullName>
    </recommendedName>
</protein>
<evidence type="ECO:0000259" key="2">
    <source>
        <dbReference type="SMART" id="SM00922"/>
    </source>
</evidence>
<feature type="non-terminal residue" evidence="3">
    <location>
        <position position="1"/>
    </location>
</feature>
<dbReference type="InterPro" id="IPR029017">
    <property type="entry name" value="Enolase-like_N"/>
</dbReference>
<dbReference type="GO" id="GO:0016854">
    <property type="term" value="F:racemase and epimerase activity"/>
    <property type="evidence" value="ECO:0007669"/>
    <property type="project" value="UniProtKB-ARBA"/>
</dbReference>
<sequence length="435" mass="49255">ILRPLAYQFTTSFSTREFISHVLVEAFWDSSNTSKKSSSEIISYGESTTHSEPFYNGEFDQTVFSFHNRVLPHLIGKNFSSPRDLHQILDAIKFNKQNRFAIASLDIAFHDAFSQEKGVPLNRYLLSHYKYPTNNLITEVPVGISRGMKSSPEELAKSVLEFIRAGNKKIKLKISPDKDLEYIEAVRNIIKSQDITLSADANSSYNELDEDHFNRILDIVSKVDLLEQPFSYDDTWGHALLTSLLNKKGLKTKICLDESIRYLKDLKNFVSQVEMILNLPVEEFSHSIAVNIKISRVGGLYEAMRIAQYCMDKNIDIMPGGMHEFDFGQSAIVSFNSINSNFYPGDSEGSETYYCGALTALDGKRFEGLKTNENGNLSVPVEPGLGVGSLIWDELLQIGPFTYISKLDLDLNRWSPDWNPVLLEKVKKDVQSQPF</sequence>
<dbReference type="Pfam" id="PF13378">
    <property type="entry name" value="MR_MLE_C"/>
    <property type="match status" value="1"/>
</dbReference>
<dbReference type="SFLD" id="SFLDS00001">
    <property type="entry name" value="Enolase"/>
    <property type="match status" value="1"/>
</dbReference>
<dbReference type="Proteomes" id="UP000886066">
    <property type="component" value="Unassembled WGS sequence"/>
</dbReference>
<name>A0A7C1HDN2_UNCKA</name>
<dbReference type="EMBL" id="DSDM01000076">
    <property type="protein sequence ID" value="HDQ88753.1"/>
    <property type="molecule type" value="Genomic_DNA"/>
</dbReference>
<dbReference type="SMART" id="SM00922">
    <property type="entry name" value="MR_MLE"/>
    <property type="match status" value="1"/>
</dbReference>
<keyword evidence="1" id="KW-0479">Metal-binding</keyword>
<comment type="caution">
    <text evidence="3">The sequence shown here is derived from an EMBL/GenBank/DDBJ whole genome shotgun (WGS) entry which is preliminary data.</text>
</comment>
<dbReference type="GO" id="GO:0046872">
    <property type="term" value="F:metal ion binding"/>
    <property type="evidence" value="ECO:0007669"/>
    <property type="project" value="UniProtKB-KW"/>
</dbReference>
<dbReference type="InterPro" id="IPR013342">
    <property type="entry name" value="Mandelate_racemase_C"/>
</dbReference>
<organism evidence="3">
    <name type="scientific">candidate division WWE3 bacterium</name>
    <dbReference type="NCBI Taxonomy" id="2053526"/>
    <lineage>
        <taxon>Bacteria</taxon>
        <taxon>Katanobacteria</taxon>
    </lineage>
</organism>
<dbReference type="InterPro" id="IPR013341">
    <property type="entry name" value="Mandelate_racemase_N_dom"/>
</dbReference>
<feature type="domain" description="Mandelate racemase/muconate lactonizing enzyme C-terminal" evidence="2">
    <location>
        <begin position="152"/>
        <end position="248"/>
    </location>
</feature>
<dbReference type="AlphaFoldDB" id="A0A7C1HDN2"/>
<gene>
    <name evidence="3" type="ORF">ENN92_01235</name>
</gene>
<dbReference type="SUPFAM" id="SSF51604">
    <property type="entry name" value="Enolase C-terminal domain-like"/>
    <property type="match status" value="1"/>
</dbReference>
<accession>A0A7C1HDN2</accession>
<evidence type="ECO:0000256" key="1">
    <source>
        <dbReference type="ARBA" id="ARBA00022723"/>
    </source>
</evidence>
<dbReference type="Gene3D" id="3.30.390.10">
    <property type="entry name" value="Enolase-like, N-terminal domain"/>
    <property type="match status" value="1"/>
</dbReference>
<dbReference type="Pfam" id="PF02746">
    <property type="entry name" value="MR_MLE_N"/>
    <property type="match status" value="1"/>
</dbReference>
<reference evidence="3" key="1">
    <citation type="journal article" date="2020" name="mSystems">
        <title>Genome- and Community-Level Interaction Insights into Carbon Utilization and Element Cycling Functions of Hydrothermarchaeota in Hydrothermal Sediment.</title>
        <authorList>
            <person name="Zhou Z."/>
            <person name="Liu Y."/>
            <person name="Xu W."/>
            <person name="Pan J."/>
            <person name="Luo Z.H."/>
            <person name="Li M."/>
        </authorList>
    </citation>
    <scope>NUCLEOTIDE SEQUENCE [LARGE SCALE GENOMIC DNA]</scope>
    <source>
        <strain evidence="3">SpSt-1219</strain>
    </source>
</reference>
<dbReference type="PANTHER" id="PTHR48073">
    <property type="entry name" value="O-SUCCINYLBENZOATE SYNTHASE-RELATED"/>
    <property type="match status" value="1"/>
</dbReference>